<name>A0A5P2DEE2_STRVZ</name>
<dbReference type="Proteomes" id="UP000325211">
    <property type="component" value="Chromosome"/>
</dbReference>
<evidence type="ECO:0000313" key="2">
    <source>
        <dbReference type="EMBL" id="QES51439.1"/>
    </source>
</evidence>
<dbReference type="InterPro" id="IPR028994">
    <property type="entry name" value="Integrin_alpha_N"/>
</dbReference>
<feature type="region of interest" description="Disordered" evidence="1">
    <location>
        <begin position="138"/>
        <end position="181"/>
    </location>
</feature>
<accession>A0A5P2DEE2</accession>
<dbReference type="Pfam" id="PF08310">
    <property type="entry name" value="LGFP"/>
    <property type="match status" value="7"/>
</dbReference>
<dbReference type="EMBL" id="CP029190">
    <property type="protein sequence ID" value="QES51439.1"/>
    <property type="molecule type" value="Genomic_DNA"/>
</dbReference>
<feature type="compositionally biased region" description="Polar residues" evidence="1">
    <location>
        <begin position="515"/>
        <end position="527"/>
    </location>
</feature>
<dbReference type="InterPro" id="IPR013207">
    <property type="entry name" value="LGFP"/>
</dbReference>
<protein>
    <recommendedName>
        <fullName evidence="4">Large secreted protein</fullName>
    </recommendedName>
</protein>
<gene>
    <name evidence="2" type="ORF">DEJ50_29945</name>
</gene>
<organism evidence="2 3">
    <name type="scientific">Streptomyces venezuelae</name>
    <dbReference type="NCBI Taxonomy" id="54571"/>
    <lineage>
        <taxon>Bacteria</taxon>
        <taxon>Bacillati</taxon>
        <taxon>Actinomycetota</taxon>
        <taxon>Actinomycetes</taxon>
        <taxon>Kitasatosporales</taxon>
        <taxon>Streptomycetaceae</taxon>
        <taxon>Streptomyces</taxon>
    </lineage>
</organism>
<evidence type="ECO:0008006" key="4">
    <source>
        <dbReference type="Google" id="ProtNLM"/>
    </source>
</evidence>
<sequence length="1316" mass="141674">MDADDTLVAGKDGTIRPRAARLGLALSGGGGSPLARLTKNGREIALTWPGPLPKPVLDGDTATYADVLPGVDLKVIADVDSFSHVLVVKTREAARNPRLSTLSFGIRAKGLKVKAGADGALAAVDPAGHTVFTAPTPKMWDSKRPVTGQASAAADSDTVAATARPSADPAEGAPEAARQAPLGVRLKGETLELTTDRALLTDPGTTFPVIIDPLWRDDWKNAYAIAYKHNAFPNSASTAYWNGGTLSKEARVGCSRDAQNGNAVVCANTFFKIDVSNLWDKHILSSTLRIQQKYAGSWDCKSGAVDIVTSNIPTPQTTWNNQPATFESVASSDVSFGGRNCPTASGDQLIEFDVTSAVAKGAREHWQHGWGFRMSSRTNTVDVSWRKFAPDTARISTNFNTPPGTPADRSTDPSVPCTGGTFGLTDHVTLRARVWDNEDNQVTAIFHYWKDGVYQPIEIRETVVRGNVAAARIPTANLASGTYRWDVTAYDGTSWSPWSGQCLFTIDKTRPSRKPTVSSPQFPNGDTGSPPVSPARTTGDFTFGANGISDVVRYTWHTDTDTAVRSVTAPHPGGSVTIQYKPLNAGPLRMYVTSHDAAGNPSDTTAYLMYAKRSAERDKPGDLNGDGNTDVWAIEKDTGQLKFYPGQGNGEFGLGLDASQATFTDAGITHRGDLGEDGYEDLAVLARGPNGAKELYVMNNRGDGTLQHPDTGRRVLDTYRPEAKVWTDADQILSLGSVNDDTGQEPFSGPDGLIDDYDYADFLIRAGNRLWFFQGSKSAYLDELADPVLVGDEIWAGTTLMTPGDTDGDGLPELWARDEATGDVNEYRSRKDASGNLDISAYGDPATKTRIATGLSLSAYPRLGSNGDFENAATGARHADLWGTDPLGRVMELPGRDRSGGSAFDPARLIVAQTRSWADCEPVSGFSLCGPILSKYKAMGPARLGAPLTGVLTSGDGVGRYADFANHTTLVWGPKTGVWAVGGSIRDKWGALNWERGPLGYPTSDEYDTPDRSGRYNTFQHAQWGAAIYWHPEFGAHSMYGSIYAKYRDAGGFARLGYPTTDETSTPDNAGRFNHFRRPLDRGDTGSIYWKPDLGAKMITGPVRSFWATRGWEAGSLGYPTSDTYALQDGKGQVGYFNYAGVYWSQATGTHKVFGNIFAKYLELGGPEKLGYPENDETATPDTVGRFNSFNKNWAIYWTPSTGAHAVGGAIRDKWAAMGWERGPGYPLTDELPTAGGAGRYNVFSNATSIYWSPSTGAWSVGGDIRTAWVQLGAETGWLGFPTSDEFSVPGGRRSNFQHGWIVWNATTRAITTGTS</sequence>
<reference evidence="2 3" key="1">
    <citation type="submission" date="2018-05" db="EMBL/GenBank/DDBJ databases">
        <title>Streptomyces venezuelae.</title>
        <authorList>
            <person name="Kim W."/>
            <person name="Lee N."/>
            <person name="Cho B.-K."/>
        </authorList>
    </citation>
    <scope>NUCLEOTIDE SEQUENCE [LARGE SCALE GENOMIC DNA]</scope>
    <source>
        <strain evidence="2 3">ATCC 21782</strain>
    </source>
</reference>
<evidence type="ECO:0000256" key="1">
    <source>
        <dbReference type="SAM" id="MobiDB-lite"/>
    </source>
</evidence>
<dbReference type="SUPFAM" id="SSF69318">
    <property type="entry name" value="Integrin alpha N-terminal domain"/>
    <property type="match status" value="1"/>
</dbReference>
<feature type="region of interest" description="Disordered" evidence="1">
    <location>
        <begin position="510"/>
        <end position="540"/>
    </location>
</feature>
<feature type="compositionally biased region" description="Low complexity" evidence="1">
    <location>
        <begin position="150"/>
        <end position="163"/>
    </location>
</feature>
<evidence type="ECO:0000313" key="3">
    <source>
        <dbReference type="Proteomes" id="UP000325211"/>
    </source>
</evidence>
<proteinExistence type="predicted"/>